<dbReference type="Proteomes" id="UP000253977">
    <property type="component" value="Unassembled WGS sequence"/>
</dbReference>
<dbReference type="OrthoDB" id="9806994at2"/>
<reference evidence="2 3" key="1">
    <citation type="submission" date="2018-07" db="EMBL/GenBank/DDBJ databases">
        <title>Thalassococcus profundi sp. nov., a marine bacterium isolated from deep seawater of Okinawa Trough.</title>
        <authorList>
            <person name="Yu M."/>
        </authorList>
    </citation>
    <scope>NUCLEOTIDE SEQUENCE [LARGE SCALE GENOMIC DNA]</scope>
    <source>
        <strain evidence="2 3">WRAS1</strain>
    </source>
</reference>
<dbReference type="Pfam" id="PF12728">
    <property type="entry name" value="HTH_17"/>
    <property type="match status" value="1"/>
</dbReference>
<dbReference type="AlphaFoldDB" id="A0A369TFQ8"/>
<sequence length="61" mass="7113">MTHDALCFTTNELAARWKVSIRTLERWRAERYGPAWITIGGSIRYRIPDVLAWEAAHTTRP</sequence>
<comment type="caution">
    <text evidence="2">The sequence shown here is derived from an EMBL/GenBank/DDBJ whole genome shotgun (WGS) entry which is preliminary data.</text>
</comment>
<protein>
    <submittedName>
        <fullName evidence="2">DNA-binding protein</fullName>
    </submittedName>
</protein>
<feature type="domain" description="Helix-turn-helix" evidence="1">
    <location>
        <begin position="8"/>
        <end position="54"/>
    </location>
</feature>
<gene>
    <name evidence="2" type="ORF">DU478_21490</name>
</gene>
<keyword evidence="3" id="KW-1185">Reference proteome</keyword>
<accession>A0A369TFQ8</accession>
<name>A0A369TFQ8_9RHOB</name>
<evidence type="ECO:0000313" key="2">
    <source>
        <dbReference type="EMBL" id="RDD64189.1"/>
    </source>
</evidence>
<dbReference type="InterPro" id="IPR009061">
    <property type="entry name" value="DNA-bd_dom_put_sf"/>
</dbReference>
<dbReference type="EMBL" id="QPMK01000027">
    <property type="protein sequence ID" value="RDD64189.1"/>
    <property type="molecule type" value="Genomic_DNA"/>
</dbReference>
<dbReference type="RefSeq" id="WP_114512908.1">
    <property type="nucleotide sequence ID" value="NZ_QPMK01000027.1"/>
</dbReference>
<evidence type="ECO:0000259" key="1">
    <source>
        <dbReference type="Pfam" id="PF12728"/>
    </source>
</evidence>
<proteinExistence type="predicted"/>
<organism evidence="2 3">
    <name type="scientific">Thalassococcus profundi</name>
    <dbReference type="NCBI Taxonomy" id="2282382"/>
    <lineage>
        <taxon>Bacteria</taxon>
        <taxon>Pseudomonadati</taxon>
        <taxon>Pseudomonadota</taxon>
        <taxon>Alphaproteobacteria</taxon>
        <taxon>Rhodobacterales</taxon>
        <taxon>Roseobacteraceae</taxon>
        <taxon>Thalassococcus</taxon>
    </lineage>
</organism>
<dbReference type="SUPFAM" id="SSF46955">
    <property type="entry name" value="Putative DNA-binding domain"/>
    <property type="match status" value="1"/>
</dbReference>
<evidence type="ECO:0000313" key="3">
    <source>
        <dbReference type="Proteomes" id="UP000253977"/>
    </source>
</evidence>
<keyword evidence="2" id="KW-0238">DNA-binding</keyword>
<dbReference type="InterPro" id="IPR041657">
    <property type="entry name" value="HTH_17"/>
</dbReference>
<dbReference type="GO" id="GO:0003677">
    <property type="term" value="F:DNA binding"/>
    <property type="evidence" value="ECO:0007669"/>
    <property type="project" value="UniProtKB-KW"/>
</dbReference>